<accession>A0A2U8GX02</accession>
<evidence type="ECO:0000313" key="3">
    <source>
        <dbReference type="Proteomes" id="UP000244930"/>
    </source>
</evidence>
<dbReference type="RefSeq" id="WP_108951503.1">
    <property type="nucleotide sequence ID" value="NZ_CP022187.1"/>
</dbReference>
<keyword evidence="3" id="KW-1185">Reference proteome</keyword>
<name>A0A2U8GX02_9RHOO</name>
<evidence type="ECO:0008006" key="4">
    <source>
        <dbReference type="Google" id="ProtNLM"/>
    </source>
</evidence>
<feature type="region of interest" description="Disordered" evidence="1">
    <location>
        <begin position="100"/>
        <end position="123"/>
    </location>
</feature>
<organism evidence="2 3">
    <name type="scientific">Parazoarcus communis</name>
    <dbReference type="NCBI Taxonomy" id="41977"/>
    <lineage>
        <taxon>Bacteria</taxon>
        <taxon>Pseudomonadati</taxon>
        <taxon>Pseudomonadota</taxon>
        <taxon>Betaproteobacteria</taxon>
        <taxon>Rhodocyclales</taxon>
        <taxon>Zoogloeaceae</taxon>
        <taxon>Parazoarcus</taxon>
    </lineage>
</organism>
<evidence type="ECO:0000313" key="2">
    <source>
        <dbReference type="EMBL" id="AWI77803.1"/>
    </source>
</evidence>
<evidence type="ECO:0000256" key="1">
    <source>
        <dbReference type="SAM" id="MobiDB-lite"/>
    </source>
</evidence>
<sequence length="348" mass="36987">MKIAAFNVELQSSRQFAESFTMSERLDVWRDGRAETGTGRDNVRISDAARFAQSAESAAGESQATAAASESDAISKDPKLGMLIRMIEFFTGRPVRLLDTRDLGTPPESGAPDGGTGAAAANTPRRAGFGLEYDFSATYSESETTSFSASGMVRTADGAEIRFDLGLTVSRSYSESVSFSMRAGDQRVKDPLILDFGGPSAALSGMRFDFDLDGDGTKESLPMVGGSGFLAFDRDGNGRIDNGRELFGPTSGDGFAELAALDDDGNGWIDEADAAWSRLRVWQPDAEGNGQAQTLKDAGVGAFYLGQVDTRFSIRNAANETLGQMRTSSIYLREDGSAGSVSQIDLAV</sequence>
<dbReference type="PANTHER" id="PTHR39431:SF1">
    <property type="entry name" value="FRPA_C-RELATED PROTEIN"/>
    <property type="match status" value="1"/>
</dbReference>
<proteinExistence type="predicted"/>
<dbReference type="PANTHER" id="PTHR39431">
    <property type="entry name" value="FRPA/C-RELATED PROTEIN"/>
    <property type="match status" value="1"/>
</dbReference>
<protein>
    <recommendedName>
        <fullName evidence="4">VCBS repeat-containing protein</fullName>
    </recommendedName>
</protein>
<dbReference type="Proteomes" id="UP000244930">
    <property type="component" value="Chromosome"/>
</dbReference>
<reference evidence="2 3" key="1">
    <citation type="submission" date="2017-06" db="EMBL/GenBank/DDBJ databases">
        <title>Azoarcus.</title>
        <authorList>
            <person name="Woo J.-H."/>
            <person name="Kim H.-S."/>
        </authorList>
    </citation>
    <scope>NUCLEOTIDE SEQUENCE [LARGE SCALE GENOMIC DNA]</scope>
    <source>
        <strain evidence="2 3">TSPY31</strain>
    </source>
</reference>
<dbReference type="AlphaFoldDB" id="A0A2U8GX02"/>
<dbReference type="EMBL" id="CP022187">
    <property type="protein sequence ID" value="AWI77803.1"/>
    <property type="molecule type" value="Genomic_DNA"/>
</dbReference>
<gene>
    <name evidence="2" type="ORF">CEW83_17410</name>
</gene>
<dbReference type="KEGG" id="acom:CEW83_17410"/>